<reference evidence="1" key="2">
    <citation type="journal article" date="2015" name="Data Brief">
        <title>Shoot transcriptome of the giant reed, Arundo donax.</title>
        <authorList>
            <person name="Barrero R.A."/>
            <person name="Guerrero F.D."/>
            <person name="Moolhuijzen P."/>
            <person name="Goolsby J.A."/>
            <person name="Tidwell J."/>
            <person name="Bellgard S.E."/>
            <person name="Bellgard M.I."/>
        </authorList>
    </citation>
    <scope>NUCLEOTIDE SEQUENCE</scope>
    <source>
        <tissue evidence="1">Shoot tissue taken approximately 20 cm above the soil surface</tissue>
    </source>
</reference>
<dbReference type="AlphaFoldDB" id="A0A0A9CMP4"/>
<proteinExistence type="predicted"/>
<evidence type="ECO:0000313" key="1">
    <source>
        <dbReference type="EMBL" id="JAD72797.1"/>
    </source>
</evidence>
<name>A0A0A9CMP4_ARUDO</name>
<sequence>MFRLTCKIVQGRMQLKSCQVVQSLMNLLNSEKILCKLEISQITLATSKVEPLNQVVFLHLQ</sequence>
<accession>A0A0A9CMP4</accession>
<dbReference type="EMBL" id="GBRH01225098">
    <property type="protein sequence ID" value="JAD72797.1"/>
    <property type="molecule type" value="Transcribed_RNA"/>
</dbReference>
<protein>
    <submittedName>
        <fullName evidence="1">Uncharacterized protein</fullName>
    </submittedName>
</protein>
<reference evidence="1" key="1">
    <citation type="submission" date="2014-09" db="EMBL/GenBank/DDBJ databases">
        <authorList>
            <person name="Magalhaes I.L.F."/>
            <person name="Oliveira U."/>
            <person name="Santos F.R."/>
            <person name="Vidigal T.H.D.A."/>
            <person name="Brescovit A.D."/>
            <person name="Santos A.J."/>
        </authorList>
    </citation>
    <scope>NUCLEOTIDE SEQUENCE</scope>
    <source>
        <tissue evidence="1">Shoot tissue taken approximately 20 cm above the soil surface</tissue>
    </source>
</reference>
<organism evidence="1">
    <name type="scientific">Arundo donax</name>
    <name type="common">Giant reed</name>
    <name type="synonym">Donax arundinaceus</name>
    <dbReference type="NCBI Taxonomy" id="35708"/>
    <lineage>
        <taxon>Eukaryota</taxon>
        <taxon>Viridiplantae</taxon>
        <taxon>Streptophyta</taxon>
        <taxon>Embryophyta</taxon>
        <taxon>Tracheophyta</taxon>
        <taxon>Spermatophyta</taxon>
        <taxon>Magnoliopsida</taxon>
        <taxon>Liliopsida</taxon>
        <taxon>Poales</taxon>
        <taxon>Poaceae</taxon>
        <taxon>PACMAD clade</taxon>
        <taxon>Arundinoideae</taxon>
        <taxon>Arundineae</taxon>
        <taxon>Arundo</taxon>
    </lineage>
</organism>